<dbReference type="Pfam" id="PF08543">
    <property type="entry name" value="Phos_pyr_kin"/>
    <property type="match status" value="1"/>
</dbReference>
<evidence type="ECO:0000256" key="5">
    <source>
        <dbReference type="ARBA" id="ARBA00022840"/>
    </source>
</evidence>
<evidence type="ECO:0000256" key="2">
    <source>
        <dbReference type="ARBA" id="ARBA00022679"/>
    </source>
</evidence>
<dbReference type="Proteomes" id="UP001163115">
    <property type="component" value="Chromosome"/>
</dbReference>
<dbReference type="InterPro" id="IPR004625">
    <property type="entry name" value="PyrdxlKinase"/>
</dbReference>
<name>A0ABY7AKC0_9FIRM</name>
<keyword evidence="2 8" id="KW-0808">Transferase</keyword>
<accession>A0ABY7AKC0</accession>
<evidence type="ECO:0000313" key="9">
    <source>
        <dbReference type="Proteomes" id="UP001163115"/>
    </source>
</evidence>
<evidence type="ECO:0000313" key="8">
    <source>
        <dbReference type="EMBL" id="WAJ25888.1"/>
    </source>
</evidence>
<keyword evidence="4 8" id="KW-0418">Kinase</keyword>
<reference evidence="8" key="1">
    <citation type="submission" date="2022-11" db="EMBL/GenBank/DDBJ databases">
        <title>Lacrimispora xylanolytica sy1, complete genome.</title>
        <authorList>
            <person name="Choi S."/>
        </authorList>
    </citation>
    <scope>NUCLEOTIDE SEQUENCE</scope>
    <source>
        <strain evidence="8">Sy1</strain>
    </source>
</reference>
<dbReference type="RefSeq" id="WP_268116540.1">
    <property type="nucleotide sequence ID" value="NZ_CP113524.1"/>
</dbReference>
<evidence type="ECO:0000256" key="3">
    <source>
        <dbReference type="ARBA" id="ARBA00022741"/>
    </source>
</evidence>
<dbReference type="SUPFAM" id="SSF53613">
    <property type="entry name" value="Ribokinase-like"/>
    <property type="match status" value="1"/>
</dbReference>
<evidence type="ECO:0000256" key="1">
    <source>
        <dbReference type="ARBA" id="ARBA00012104"/>
    </source>
</evidence>
<organism evidence="8 9">
    <name type="scientific">Lacrimispora xylanolytica</name>
    <dbReference type="NCBI Taxonomy" id="29375"/>
    <lineage>
        <taxon>Bacteria</taxon>
        <taxon>Bacillati</taxon>
        <taxon>Bacillota</taxon>
        <taxon>Clostridia</taxon>
        <taxon>Lachnospirales</taxon>
        <taxon>Lachnospiraceae</taxon>
        <taxon>Lacrimispora</taxon>
    </lineage>
</organism>
<gene>
    <name evidence="8" type="ORF">OW255_10390</name>
</gene>
<keyword evidence="3" id="KW-0547">Nucleotide-binding</keyword>
<evidence type="ECO:0000256" key="6">
    <source>
        <dbReference type="ARBA" id="ARBA00022977"/>
    </source>
</evidence>
<dbReference type="PANTHER" id="PTHR20858">
    <property type="entry name" value="PHOSPHOMETHYLPYRIMIDINE KINASE"/>
    <property type="match status" value="1"/>
</dbReference>
<dbReference type="InterPro" id="IPR013749">
    <property type="entry name" value="PM/HMP-P_kinase-1"/>
</dbReference>
<sequence length="280" mass="31318">MTPEKHQKKIAVINDLSGYGRCSLTVVIPILSALKIQCCPVPTSILSNHTGFPTYFFDDYTEKMPMYIEEWKKLHLTFDGIYSGFLGSEAQIQIVIDMIKEFGTKEGRVIIDPIMGDHGKAYQTYTPQMCSRMKELVGYGNIVTPNLTEACILTGREYQKEGFRRNELIQMAEEIRELGPDAVVITGVKEGSFVTNVVLEADGTHHFIRTRHVGNERPGTGDVFSSIIAAYAVHGASLRDGVRKAADFVKECILKSDELNVPVENGVCFEELLSLLIRHR</sequence>
<keyword evidence="5" id="KW-0067">ATP-binding</keyword>
<evidence type="ECO:0000256" key="4">
    <source>
        <dbReference type="ARBA" id="ARBA00022777"/>
    </source>
</evidence>
<dbReference type="CDD" id="cd01173">
    <property type="entry name" value="pyridoxal_pyridoxamine_kinase"/>
    <property type="match status" value="1"/>
</dbReference>
<dbReference type="InterPro" id="IPR029056">
    <property type="entry name" value="Ribokinase-like"/>
</dbReference>
<keyword evidence="9" id="KW-1185">Reference proteome</keyword>
<dbReference type="EC" id="2.7.1.35" evidence="1"/>
<protein>
    <recommendedName>
        <fullName evidence="1">pyridoxal kinase</fullName>
        <ecNumber evidence="1">2.7.1.35</ecNumber>
    </recommendedName>
</protein>
<proteinExistence type="predicted"/>
<dbReference type="Gene3D" id="3.40.1190.20">
    <property type="match status" value="1"/>
</dbReference>
<dbReference type="GO" id="GO:0008478">
    <property type="term" value="F:pyridoxal kinase activity"/>
    <property type="evidence" value="ECO:0007669"/>
    <property type="project" value="UniProtKB-EC"/>
</dbReference>
<dbReference type="PANTHER" id="PTHR20858:SF17">
    <property type="entry name" value="HYDROXYMETHYLPYRIMIDINE_PHOSPHOMETHYLPYRIMIDINE KINASE THI20-RELATED"/>
    <property type="match status" value="1"/>
</dbReference>
<evidence type="ECO:0000259" key="7">
    <source>
        <dbReference type="Pfam" id="PF08543"/>
    </source>
</evidence>
<feature type="domain" description="Pyridoxamine kinase/Phosphomethylpyrimidine kinase" evidence="7">
    <location>
        <begin position="80"/>
        <end position="259"/>
    </location>
</feature>
<dbReference type="NCBIfam" id="NF005491">
    <property type="entry name" value="PRK07105.1"/>
    <property type="match status" value="1"/>
</dbReference>
<dbReference type="EMBL" id="CP113524">
    <property type="protein sequence ID" value="WAJ25888.1"/>
    <property type="molecule type" value="Genomic_DNA"/>
</dbReference>
<keyword evidence="6" id="KW-0784">Thiamine biosynthesis</keyword>